<name>A0AAD3CE40_9STRA</name>
<feature type="transmembrane region" description="Helical" evidence="2">
    <location>
        <begin position="423"/>
        <end position="440"/>
    </location>
</feature>
<evidence type="ECO:0000256" key="2">
    <source>
        <dbReference type="SAM" id="Phobius"/>
    </source>
</evidence>
<keyword evidence="2" id="KW-0472">Membrane</keyword>
<feature type="transmembrane region" description="Helical" evidence="2">
    <location>
        <begin position="447"/>
        <end position="464"/>
    </location>
</feature>
<dbReference type="InterPro" id="IPR058581">
    <property type="entry name" value="TM_HPP"/>
</dbReference>
<feature type="transmembrane region" description="Helical" evidence="2">
    <location>
        <begin position="364"/>
        <end position="382"/>
    </location>
</feature>
<feature type="region of interest" description="Disordered" evidence="1">
    <location>
        <begin position="626"/>
        <end position="646"/>
    </location>
</feature>
<dbReference type="AlphaFoldDB" id="A0AAD3CE40"/>
<sequence>METKKQDASEKKSTIVQHAIEMAGVDAYGVIGVDVWLFNQETNKLSHYGQPKGMSWMCPIYKRQAIHQSKKEQKHDVINAIEELDTHVEAAEDEVVGQGLAGNFYQMYGPSVVPRRVNALGSNLRRSSVVSMKATSIRNLDVSNHRSTRNLDVSNHRSNMFSKHGTLMFNHDIEWHDLRDFTTNPFQMPSNRLQLLAKVFGRATGIPFNIEGDYKGVVVFFARRNFDQEGVNSDENLSYLKYATQSIGSNIAVEQARDEAMKKRKVKVQKAFRKAKVAFQAISALEGEFMRQLSDRGMNQIEDIADKKSSSYRRSIKSSSSCCDNTMKFMRDAKQQTHDKVKNTTKKSFNPPLKIPSAATTWQVAFWITCSCFVAFTTILGMNNAIRKSTGNDYGFFAGPFGALITLQFALTAAPPAQPRNCLYGMTLSLFISICGKYLLSFQAGIPQWVVASICTSIAIGAMAKTSTVHPPAGATAIVFSLTPIKTIVNDLAVAGLMLVASIVSIMIATVLNNSNDLRQYPMYPIFHSKDTGDKKDEKKKKSFCDVLNSAFTISFEKKSQDSVVEFNSSPVKVNGRKTTLRSNPGTYGAVSQKEGDVEEQRQRQLVRTASKVNFEKLYKEANTFGGKKNSSANKNAEELPVQFLG</sequence>
<reference evidence="4 5" key="1">
    <citation type="journal article" date="2021" name="Sci. Rep.">
        <title>The genome of the diatom Chaetoceros tenuissimus carries an ancient integrated fragment of an extant virus.</title>
        <authorList>
            <person name="Hongo Y."/>
            <person name="Kimura K."/>
            <person name="Takaki Y."/>
            <person name="Yoshida Y."/>
            <person name="Baba S."/>
            <person name="Kobayashi G."/>
            <person name="Nagasaki K."/>
            <person name="Hano T."/>
            <person name="Tomaru Y."/>
        </authorList>
    </citation>
    <scope>NUCLEOTIDE SEQUENCE [LARGE SCALE GENOMIC DNA]</scope>
    <source>
        <strain evidence="4 5">NIES-3715</strain>
    </source>
</reference>
<dbReference type="Pfam" id="PF04982">
    <property type="entry name" value="TM_HPP"/>
    <property type="match status" value="1"/>
</dbReference>
<dbReference type="EMBL" id="BLLK01000019">
    <property type="protein sequence ID" value="GFH44427.1"/>
    <property type="molecule type" value="Genomic_DNA"/>
</dbReference>
<comment type="caution">
    <text evidence="4">The sequence shown here is derived from an EMBL/GenBank/DDBJ whole genome shotgun (WGS) entry which is preliminary data.</text>
</comment>
<evidence type="ECO:0000259" key="3">
    <source>
        <dbReference type="Pfam" id="PF04982"/>
    </source>
</evidence>
<dbReference type="Proteomes" id="UP001054902">
    <property type="component" value="Unassembled WGS sequence"/>
</dbReference>
<evidence type="ECO:0000256" key="1">
    <source>
        <dbReference type="SAM" id="MobiDB-lite"/>
    </source>
</evidence>
<feature type="domain" description="HPP transmembrane region" evidence="3">
    <location>
        <begin position="360"/>
        <end position="522"/>
    </location>
</feature>
<keyword evidence="2" id="KW-0812">Transmembrane</keyword>
<keyword evidence="5" id="KW-1185">Reference proteome</keyword>
<gene>
    <name evidence="4" type="ORF">CTEN210_00901</name>
</gene>
<keyword evidence="2" id="KW-1133">Transmembrane helix</keyword>
<feature type="transmembrane region" description="Helical" evidence="2">
    <location>
        <begin position="394"/>
        <end position="411"/>
    </location>
</feature>
<dbReference type="PANTHER" id="PTHR33741:SF5">
    <property type="entry name" value="TRANSMEMBRANE PROTEIN DDB_G0269096-RELATED"/>
    <property type="match status" value="1"/>
</dbReference>
<organism evidence="4 5">
    <name type="scientific">Chaetoceros tenuissimus</name>
    <dbReference type="NCBI Taxonomy" id="426638"/>
    <lineage>
        <taxon>Eukaryota</taxon>
        <taxon>Sar</taxon>
        <taxon>Stramenopiles</taxon>
        <taxon>Ochrophyta</taxon>
        <taxon>Bacillariophyta</taxon>
        <taxon>Coscinodiscophyceae</taxon>
        <taxon>Chaetocerotophycidae</taxon>
        <taxon>Chaetocerotales</taxon>
        <taxon>Chaetocerotaceae</taxon>
        <taxon>Chaetoceros</taxon>
    </lineage>
</organism>
<feature type="transmembrane region" description="Helical" evidence="2">
    <location>
        <begin position="492"/>
        <end position="512"/>
    </location>
</feature>
<accession>A0AAD3CE40</accession>
<protein>
    <recommendedName>
        <fullName evidence="3">HPP transmembrane region domain-containing protein</fullName>
    </recommendedName>
</protein>
<evidence type="ECO:0000313" key="5">
    <source>
        <dbReference type="Proteomes" id="UP001054902"/>
    </source>
</evidence>
<dbReference type="InterPro" id="IPR007065">
    <property type="entry name" value="HPP"/>
</dbReference>
<dbReference type="PANTHER" id="PTHR33741">
    <property type="entry name" value="TRANSMEMBRANE PROTEIN DDB_G0269096-RELATED"/>
    <property type="match status" value="1"/>
</dbReference>
<proteinExistence type="predicted"/>
<evidence type="ECO:0000313" key="4">
    <source>
        <dbReference type="EMBL" id="GFH44427.1"/>
    </source>
</evidence>